<dbReference type="GeneID" id="87803861"/>
<evidence type="ECO:0008006" key="5">
    <source>
        <dbReference type="Google" id="ProtNLM"/>
    </source>
</evidence>
<dbReference type="EMBL" id="CP086714">
    <property type="protein sequence ID" value="WOO77002.1"/>
    <property type="molecule type" value="Genomic_DNA"/>
</dbReference>
<keyword evidence="2" id="KW-1133">Transmembrane helix</keyword>
<feature type="compositionally biased region" description="Basic and acidic residues" evidence="1">
    <location>
        <begin position="37"/>
        <end position="47"/>
    </location>
</feature>
<dbReference type="Proteomes" id="UP000827549">
    <property type="component" value="Chromosome 1"/>
</dbReference>
<dbReference type="AlphaFoldDB" id="A0AAF0XZS2"/>
<dbReference type="RefSeq" id="XP_062623034.1">
    <property type="nucleotide sequence ID" value="XM_062767050.1"/>
</dbReference>
<keyword evidence="2" id="KW-0812">Transmembrane</keyword>
<gene>
    <name evidence="3" type="ORF">LOC62_01G000603</name>
</gene>
<evidence type="ECO:0000313" key="3">
    <source>
        <dbReference type="EMBL" id="WOO77002.1"/>
    </source>
</evidence>
<proteinExistence type="predicted"/>
<organism evidence="3 4">
    <name type="scientific">Vanrija pseudolonga</name>
    <dbReference type="NCBI Taxonomy" id="143232"/>
    <lineage>
        <taxon>Eukaryota</taxon>
        <taxon>Fungi</taxon>
        <taxon>Dikarya</taxon>
        <taxon>Basidiomycota</taxon>
        <taxon>Agaricomycotina</taxon>
        <taxon>Tremellomycetes</taxon>
        <taxon>Trichosporonales</taxon>
        <taxon>Trichosporonaceae</taxon>
        <taxon>Vanrija</taxon>
    </lineage>
</organism>
<evidence type="ECO:0000313" key="4">
    <source>
        <dbReference type="Proteomes" id="UP000827549"/>
    </source>
</evidence>
<evidence type="ECO:0000256" key="1">
    <source>
        <dbReference type="SAM" id="MobiDB-lite"/>
    </source>
</evidence>
<feature type="region of interest" description="Disordered" evidence="1">
    <location>
        <begin position="1"/>
        <end position="47"/>
    </location>
</feature>
<protein>
    <recommendedName>
        <fullName evidence="5">Late embryogenesis abundant protein LEA-2 subgroup domain-containing protein</fullName>
    </recommendedName>
</protein>
<feature type="transmembrane region" description="Helical" evidence="2">
    <location>
        <begin position="165"/>
        <end position="185"/>
    </location>
</feature>
<keyword evidence="4" id="KW-1185">Reference proteome</keyword>
<evidence type="ECO:0000256" key="2">
    <source>
        <dbReference type="SAM" id="Phobius"/>
    </source>
</evidence>
<sequence length="345" mass="39189">MSKFYMSGDGRAASLDEPDFPSGAGGRSKKSYNKPQAHKDDYYELGEERDMGFDVRADFDGTGPRWSEMYGVAKNEQYRPVYDHVAPAGTGEVGARPMRHDYSQARDPEMVSVPVLGPEWEKGELHAQSRRGKKEIRSDERNTAIKAWNRDQRGMCGIRWLTRTWFVFIAFFFIAALIVVLFFTIPRAAVWSWYQPDPFQLNNDTSLPVITRIPANFSFDAGLHLLVDATSSWLPVRFSNVQATIYDVQSSKIIAQGNKKSFTVQNKKDQPVVFPIHFSYVAFNTSDTTWSDMYNACQYQFPGVQRADLKWTIEIRQGIVGMVTKPVSTDSFTGVNCPFQFSDKS</sequence>
<keyword evidence="2" id="KW-0472">Membrane</keyword>
<reference evidence="3" key="1">
    <citation type="submission" date="2023-10" db="EMBL/GenBank/DDBJ databases">
        <authorList>
            <person name="Noh H."/>
        </authorList>
    </citation>
    <scope>NUCLEOTIDE SEQUENCE</scope>
    <source>
        <strain evidence="3">DUCC4014</strain>
    </source>
</reference>
<name>A0AAF0XZS2_9TREE</name>
<accession>A0AAF0XZS2</accession>